<keyword evidence="4" id="KW-0411">Iron-sulfur</keyword>
<dbReference type="EMBL" id="JAENJH010000001">
    <property type="protein sequence ID" value="MBK1783773.1"/>
    <property type="molecule type" value="Genomic_DNA"/>
</dbReference>
<sequence>MRPFDDIARLAEQRRLDRAAALLRVTGEKVLRSRRLRDTLHGVWLGHPLHPALVQAPMGAFVSSAVADACRGGAPVADALIRVGLVTSLPAAAAGTADYLKGHEEQQRVAVVHAAGNAVGLLCFVASLRLRGRGHRAAGAAASLAGLSVLGASAAIGGHLSYHFAMGANHTEAVPHTGPGEWTDLVGFAELPDRSPVKRFAGDVPVVLVRTGSQVDVLADTCSHTSGPLHDGELLSENGGDCLRCPWHGSVFRLADGAVVHGPATAPQPRFHARVVDGRVQARVRTFAGVPTAG</sequence>
<evidence type="ECO:0000313" key="7">
    <source>
        <dbReference type="Proteomes" id="UP000635245"/>
    </source>
</evidence>
<gene>
    <name evidence="6" type="ORF">JHE00_05480</name>
</gene>
<feature type="domain" description="Rieske" evidence="5">
    <location>
        <begin position="183"/>
        <end position="282"/>
    </location>
</feature>
<dbReference type="InterPro" id="IPR017941">
    <property type="entry name" value="Rieske_2Fe-2S"/>
</dbReference>
<evidence type="ECO:0000256" key="1">
    <source>
        <dbReference type="ARBA" id="ARBA00022714"/>
    </source>
</evidence>
<dbReference type="SUPFAM" id="SSF50022">
    <property type="entry name" value="ISP domain"/>
    <property type="match status" value="1"/>
</dbReference>
<dbReference type="Proteomes" id="UP000635245">
    <property type="component" value="Unassembled WGS sequence"/>
</dbReference>
<accession>A0A934QQT4</accession>
<dbReference type="AlphaFoldDB" id="A0A934QQT4"/>
<organism evidence="6 7">
    <name type="scientific">Prauserella cavernicola</name>
    <dbReference type="NCBI Taxonomy" id="2800127"/>
    <lineage>
        <taxon>Bacteria</taxon>
        <taxon>Bacillati</taxon>
        <taxon>Actinomycetota</taxon>
        <taxon>Actinomycetes</taxon>
        <taxon>Pseudonocardiales</taxon>
        <taxon>Pseudonocardiaceae</taxon>
        <taxon>Prauserella</taxon>
    </lineage>
</organism>
<dbReference type="PROSITE" id="PS51296">
    <property type="entry name" value="RIESKE"/>
    <property type="match status" value="1"/>
</dbReference>
<keyword evidence="2" id="KW-0479">Metal-binding</keyword>
<keyword evidence="1" id="KW-0001">2Fe-2S</keyword>
<proteinExistence type="predicted"/>
<dbReference type="InterPro" id="IPR019251">
    <property type="entry name" value="DUF2231_TM"/>
</dbReference>
<dbReference type="PANTHER" id="PTHR21496">
    <property type="entry name" value="FERREDOXIN-RELATED"/>
    <property type="match status" value="1"/>
</dbReference>
<dbReference type="RefSeq" id="WP_200315331.1">
    <property type="nucleotide sequence ID" value="NZ_JAENJH010000001.1"/>
</dbReference>
<dbReference type="Pfam" id="PF09990">
    <property type="entry name" value="DUF2231"/>
    <property type="match status" value="1"/>
</dbReference>
<evidence type="ECO:0000259" key="5">
    <source>
        <dbReference type="PROSITE" id="PS51296"/>
    </source>
</evidence>
<protein>
    <submittedName>
        <fullName evidence="6">Rieske (2Fe-2S) protein</fullName>
    </submittedName>
</protein>
<dbReference type="PANTHER" id="PTHR21496:SF23">
    <property type="entry name" value="3-PHENYLPROPIONATE_CINNAMIC ACID DIOXYGENASE FERREDOXIN SUBUNIT"/>
    <property type="match status" value="1"/>
</dbReference>
<dbReference type="GO" id="GO:0004497">
    <property type="term" value="F:monooxygenase activity"/>
    <property type="evidence" value="ECO:0007669"/>
    <property type="project" value="UniProtKB-ARBA"/>
</dbReference>
<comment type="caution">
    <text evidence="6">The sequence shown here is derived from an EMBL/GenBank/DDBJ whole genome shotgun (WGS) entry which is preliminary data.</text>
</comment>
<evidence type="ECO:0000256" key="4">
    <source>
        <dbReference type="ARBA" id="ARBA00023014"/>
    </source>
</evidence>
<evidence type="ECO:0000313" key="6">
    <source>
        <dbReference type="EMBL" id="MBK1783773.1"/>
    </source>
</evidence>
<evidence type="ECO:0000256" key="2">
    <source>
        <dbReference type="ARBA" id="ARBA00022723"/>
    </source>
</evidence>
<dbReference type="GO" id="GO:0016705">
    <property type="term" value="F:oxidoreductase activity, acting on paired donors, with incorporation or reduction of molecular oxygen"/>
    <property type="evidence" value="ECO:0007669"/>
    <property type="project" value="UniProtKB-ARBA"/>
</dbReference>
<dbReference type="Gene3D" id="2.102.10.10">
    <property type="entry name" value="Rieske [2Fe-2S] iron-sulphur domain"/>
    <property type="match status" value="1"/>
</dbReference>
<dbReference type="GO" id="GO:0051537">
    <property type="term" value="F:2 iron, 2 sulfur cluster binding"/>
    <property type="evidence" value="ECO:0007669"/>
    <property type="project" value="UniProtKB-KW"/>
</dbReference>
<dbReference type="Pfam" id="PF00355">
    <property type="entry name" value="Rieske"/>
    <property type="match status" value="1"/>
</dbReference>
<keyword evidence="7" id="KW-1185">Reference proteome</keyword>
<dbReference type="GO" id="GO:0046872">
    <property type="term" value="F:metal ion binding"/>
    <property type="evidence" value="ECO:0007669"/>
    <property type="project" value="UniProtKB-KW"/>
</dbReference>
<evidence type="ECO:0000256" key="3">
    <source>
        <dbReference type="ARBA" id="ARBA00023004"/>
    </source>
</evidence>
<dbReference type="InterPro" id="IPR036922">
    <property type="entry name" value="Rieske_2Fe-2S_sf"/>
</dbReference>
<keyword evidence="3" id="KW-0408">Iron</keyword>
<dbReference type="CDD" id="cd03467">
    <property type="entry name" value="Rieske"/>
    <property type="match status" value="1"/>
</dbReference>
<name>A0A934QQT4_9PSEU</name>
<reference evidence="6" key="1">
    <citation type="submission" date="2020-12" db="EMBL/GenBank/DDBJ databases">
        <title>Prauserella sp. ASG 168, a novel actinomycete isolated from cave rock.</title>
        <authorList>
            <person name="Suriyachadkun C."/>
        </authorList>
    </citation>
    <scope>NUCLEOTIDE SEQUENCE</scope>
    <source>
        <strain evidence="6">ASG 168</strain>
    </source>
</reference>